<comment type="caution">
    <text evidence="7">The sequence shown here is derived from an EMBL/GenBank/DDBJ whole genome shotgun (WGS) entry which is preliminary data.</text>
</comment>
<dbReference type="InterPro" id="IPR001328">
    <property type="entry name" value="Pept_tRNA_hydro"/>
</dbReference>
<sequence>MFFYLISKSGRKYAIILGNMEEKRNLKGDEQKRTLRMIAGIGNPSEEYRLTYHNAGLLFLSFLEKKISTENRLRPHSSDVFAYVKKEGFPVLVSSLLFMNESGMAVGRASRFFRVPPEALLVAHDDADLPLGEYQLAFDKGAAGHNGVRSIIEELGTQSFWRLRFGIRKETTEKAGRKKAEAFVLKKINKEDISILVDTFRTAVKHESLFEPFRINGETRGE</sequence>
<protein>
    <recommendedName>
        <fullName evidence="6">Peptidyl-tRNA hydrolase</fullName>
        <ecNumber evidence="1">3.1.1.29</ecNumber>
    </recommendedName>
</protein>
<dbReference type="PROSITE" id="PS01196">
    <property type="entry name" value="PEPT_TRNA_HYDROL_2"/>
    <property type="match status" value="1"/>
</dbReference>
<keyword evidence="3 7" id="KW-0378">Hydrolase</keyword>
<evidence type="ECO:0000256" key="3">
    <source>
        <dbReference type="ARBA" id="ARBA00022801"/>
    </source>
</evidence>
<dbReference type="Pfam" id="PF01195">
    <property type="entry name" value="Pept_tRNA_hydro"/>
    <property type="match status" value="1"/>
</dbReference>
<gene>
    <name evidence="7" type="ORF">UW92_C0006G0007</name>
</gene>
<dbReference type="EC" id="3.1.1.29" evidence="1"/>
<dbReference type="PANTHER" id="PTHR17224:SF1">
    <property type="entry name" value="PEPTIDYL-TRNA HYDROLASE"/>
    <property type="match status" value="1"/>
</dbReference>
<evidence type="ECO:0000256" key="5">
    <source>
        <dbReference type="ARBA" id="ARBA00038063"/>
    </source>
</evidence>
<reference evidence="7 8" key="1">
    <citation type="journal article" date="2015" name="Nature">
        <title>rRNA introns, odd ribosomes, and small enigmatic genomes across a large radiation of phyla.</title>
        <authorList>
            <person name="Brown C.T."/>
            <person name="Hug L.A."/>
            <person name="Thomas B.C."/>
            <person name="Sharon I."/>
            <person name="Castelle C.J."/>
            <person name="Singh A."/>
            <person name="Wilkins M.J."/>
            <person name="Williams K.H."/>
            <person name="Banfield J.F."/>
        </authorList>
    </citation>
    <scope>NUCLEOTIDE SEQUENCE [LARGE SCALE GENOMIC DNA]</scope>
</reference>
<keyword evidence="2" id="KW-0820">tRNA-binding</keyword>
<evidence type="ECO:0000313" key="8">
    <source>
        <dbReference type="Proteomes" id="UP000033966"/>
    </source>
</evidence>
<dbReference type="InterPro" id="IPR018171">
    <property type="entry name" value="Pept_tRNA_hydro_CS"/>
</dbReference>
<dbReference type="GO" id="GO:0000049">
    <property type="term" value="F:tRNA binding"/>
    <property type="evidence" value="ECO:0007669"/>
    <property type="project" value="UniProtKB-KW"/>
</dbReference>
<accession>A0A0G1L8Z8</accession>
<dbReference type="InterPro" id="IPR036416">
    <property type="entry name" value="Pept_tRNA_hydro_sf"/>
</dbReference>
<organism evidence="7 8">
    <name type="scientific">Candidatus Jorgensenbacteria bacterium GW2011_GWA2_45_13</name>
    <dbReference type="NCBI Taxonomy" id="1618662"/>
    <lineage>
        <taxon>Bacteria</taxon>
        <taxon>Candidatus Joergenseniibacteriota</taxon>
    </lineage>
</organism>
<evidence type="ECO:0000256" key="4">
    <source>
        <dbReference type="ARBA" id="ARBA00022884"/>
    </source>
</evidence>
<comment type="similarity">
    <text evidence="5">Belongs to the PTH family.</text>
</comment>
<dbReference type="SUPFAM" id="SSF53178">
    <property type="entry name" value="Peptidyl-tRNA hydrolase-like"/>
    <property type="match status" value="1"/>
</dbReference>
<evidence type="ECO:0000256" key="6">
    <source>
        <dbReference type="ARBA" id="ARBA00050038"/>
    </source>
</evidence>
<name>A0A0G1L8Z8_9BACT</name>
<dbReference type="CDD" id="cd00462">
    <property type="entry name" value="PTH"/>
    <property type="match status" value="1"/>
</dbReference>
<dbReference type="Proteomes" id="UP000033966">
    <property type="component" value="Unassembled WGS sequence"/>
</dbReference>
<evidence type="ECO:0000256" key="2">
    <source>
        <dbReference type="ARBA" id="ARBA00022555"/>
    </source>
</evidence>
<keyword evidence="4" id="KW-0694">RNA-binding</keyword>
<dbReference type="Gene3D" id="3.40.50.1470">
    <property type="entry name" value="Peptidyl-tRNA hydrolase"/>
    <property type="match status" value="1"/>
</dbReference>
<evidence type="ECO:0000313" key="7">
    <source>
        <dbReference type="EMBL" id="KKT92108.1"/>
    </source>
</evidence>
<dbReference type="PANTHER" id="PTHR17224">
    <property type="entry name" value="PEPTIDYL-TRNA HYDROLASE"/>
    <property type="match status" value="1"/>
</dbReference>
<dbReference type="AlphaFoldDB" id="A0A0G1L8Z8"/>
<dbReference type="NCBIfam" id="TIGR00447">
    <property type="entry name" value="pth"/>
    <property type="match status" value="1"/>
</dbReference>
<proteinExistence type="inferred from homology"/>
<evidence type="ECO:0000256" key="1">
    <source>
        <dbReference type="ARBA" id="ARBA00013260"/>
    </source>
</evidence>
<dbReference type="EMBL" id="LCKF01000006">
    <property type="protein sequence ID" value="KKT92108.1"/>
    <property type="molecule type" value="Genomic_DNA"/>
</dbReference>
<dbReference type="GO" id="GO:0004045">
    <property type="term" value="F:peptidyl-tRNA hydrolase activity"/>
    <property type="evidence" value="ECO:0007669"/>
    <property type="project" value="UniProtKB-EC"/>
</dbReference>